<dbReference type="Gene3D" id="3.30.450.40">
    <property type="match status" value="2"/>
</dbReference>
<accession>A0ABR7R1N0</accession>
<dbReference type="InterPro" id="IPR014757">
    <property type="entry name" value="Tscrpt_reg_IclR_C"/>
</dbReference>
<evidence type="ECO:0000256" key="1">
    <source>
        <dbReference type="ARBA" id="ARBA00023015"/>
    </source>
</evidence>
<gene>
    <name evidence="6" type="ORF">IBL25_01260</name>
</gene>
<feature type="domain" description="HTH iclR-type" evidence="4">
    <location>
        <begin position="20"/>
        <end position="81"/>
    </location>
</feature>
<evidence type="ECO:0000256" key="2">
    <source>
        <dbReference type="ARBA" id="ARBA00023125"/>
    </source>
</evidence>
<keyword evidence="1" id="KW-0805">Transcription regulation</keyword>
<dbReference type="Gene3D" id="1.10.10.10">
    <property type="entry name" value="Winged helix-like DNA-binding domain superfamily/Winged helix DNA-binding domain"/>
    <property type="match status" value="1"/>
</dbReference>
<dbReference type="InterPro" id="IPR036390">
    <property type="entry name" value="WH_DNA-bd_sf"/>
</dbReference>
<dbReference type="InterPro" id="IPR005471">
    <property type="entry name" value="Tscrpt_reg_IclR_N"/>
</dbReference>
<feature type="domain" description="IclR-ED" evidence="5">
    <location>
        <begin position="82"/>
        <end position="245"/>
    </location>
</feature>
<sequence length="245" mass="26276">MPRKSQHPSQAEANAAPGGTAAVDRALSLLCAFTPERPQQGLAELASRTGLYKSTALRLLASLEHAQFVQRLPDGVYCLGPAFSRLQAAYAASFRLERVVLPVLEELVRRTGESAAYHVLKGSGAEAVRICLYRVDSPHPIRDHIRAGDVLPLRSGTGGRVLLAFSEPFLPLAPEEQELLAEIRHRGYHAAVGDRLAEVAGISAPVFRADGTLAAAVTLTMPGSRYREAFIAPVLEAARALGRVV</sequence>
<dbReference type="SMART" id="SM00346">
    <property type="entry name" value="HTH_ICLR"/>
    <property type="match status" value="1"/>
</dbReference>
<proteinExistence type="predicted"/>
<protein>
    <submittedName>
        <fullName evidence="6">IclR family transcriptional regulator</fullName>
    </submittedName>
</protein>
<comment type="caution">
    <text evidence="6">The sequence shown here is derived from an EMBL/GenBank/DDBJ whole genome shotgun (WGS) entry which is preliminary data.</text>
</comment>
<dbReference type="PANTHER" id="PTHR30136:SF39">
    <property type="entry name" value="TRANSCRIPTIONAL REGULATORY PROTEIN"/>
    <property type="match status" value="1"/>
</dbReference>
<dbReference type="EMBL" id="JACTUZ010000002">
    <property type="protein sequence ID" value="MBC9175572.1"/>
    <property type="molecule type" value="Genomic_DNA"/>
</dbReference>
<dbReference type="Pfam" id="PF01614">
    <property type="entry name" value="IclR_C"/>
    <property type="match status" value="2"/>
</dbReference>
<keyword evidence="3" id="KW-0804">Transcription</keyword>
<dbReference type="RefSeq" id="WP_187776743.1">
    <property type="nucleotide sequence ID" value="NZ_JACTUZ010000002.1"/>
</dbReference>
<keyword evidence="2" id="KW-0238">DNA-binding</keyword>
<dbReference type="SUPFAM" id="SSF46785">
    <property type="entry name" value="Winged helix' DNA-binding domain"/>
    <property type="match status" value="1"/>
</dbReference>
<reference evidence="6 7" key="1">
    <citation type="journal article" date="2009" name="Int. J. Syst. Evol. Microbiol.">
        <title>Transfer of Teichococcus ludipueritiae and Muricoccus roseus to the genus Roseomonas, as Roseomonas ludipueritiae comb. nov. and Roseomonas rosea comb. nov., respectively, and emended description of the genus Roseomonas.</title>
        <authorList>
            <person name="Sanchez-Porro C."/>
            <person name="Gallego V."/>
            <person name="Busse H.J."/>
            <person name="Kampfer P."/>
            <person name="Ventosa A."/>
        </authorList>
    </citation>
    <scope>NUCLEOTIDE SEQUENCE [LARGE SCALE GENOMIC DNA]</scope>
    <source>
        <strain evidence="6 7">DSM 14915</strain>
    </source>
</reference>
<dbReference type="InterPro" id="IPR050707">
    <property type="entry name" value="HTH_MetabolicPath_Reg"/>
</dbReference>
<dbReference type="PROSITE" id="PS51077">
    <property type="entry name" value="HTH_ICLR"/>
    <property type="match status" value="1"/>
</dbReference>
<evidence type="ECO:0000313" key="7">
    <source>
        <dbReference type="Proteomes" id="UP000603940"/>
    </source>
</evidence>
<dbReference type="Proteomes" id="UP000603940">
    <property type="component" value="Unassembled WGS sequence"/>
</dbReference>
<dbReference type="InterPro" id="IPR036388">
    <property type="entry name" value="WH-like_DNA-bd_sf"/>
</dbReference>
<dbReference type="Pfam" id="PF09339">
    <property type="entry name" value="HTH_IclR"/>
    <property type="match status" value="1"/>
</dbReference>
<evidence type="ECO:0000259" key="5">
    <source>
        <dbReference type="PROSITE" id="PS51078"/>
    </source>
</evidence>
<evidence type="ECO:0000256" key="3">
    <source>
        <dbReference type="ARBA" id="ARBA00023163"/>
    </source>
</evidence>
<keyword evidence="7" id="KW-1185">Reference proteome</keyword>
<name>A0ABR7R1N0_9PROT</name>
<dbReference type="PANTHER" id="PTHR30136">
    <property type="entry name" value="HELIX-TURN-HELIX TRANSCRIPTIONAL REGULATOR, ICLR FAMILY"/>
    <property type="match status" value="1"/>
</dbReference>
<evidence type="ECO:0000313" key="6">
    <source>
        <dbReference type="EMBL" id="MBC9175572.1"/>
    </source>
</evidence>
<dbReference type="InterPro" id="IPR029016">
    <property type="entry name" value="GAF-like_dom_sf"/>
</dbReference>
<organism evidence="6 7">
    <name type="scientific">Pseudoroseomonas ludipueritiae</name>
    <dbReference type="NCBI Taxonomy" id="198093"/>
    <lineage>
        <taxon>Bacteria</taxon>
        <taxon>Pseudomonadati</taxon>
        <taxon>Pseudomonadota</taxon>
        <taxon>Alphaproteobacteria</taxon>
        <taxon>Acetobacterales</taxon>
        <taxon>Acetobacteraceae</taxon>
        <taxon>Pseudoroseomonas</taxon>
    </lineage>
</organism>
<dbReference type="PROSITE" id="PS51078">
    <property type="entry name" value="ICLR_ED"/>
    <property type="match status" value="1"/>
</dbReference>
<dbReference type="SUPFAM" id="SSF55781">
    <property type="entry name" value="GAF domain-like"/>
    <property type="match status" value="1"/>
</dbReference>
<evidence type="ECO:0000259" key="4">
    <source>
        <dbReference type="PROSITE" id="PS51077"/>
    </source>
</evidence>